<dbReference type="PANTHER" id="PTHR43861:SF1">
    <property type="entry name" value="TRANS-ACONITATE 2-METHYLTRANSFERASE"/>
    <property type="match status" value="1"/>
</dbReference>
<dbReference type="InterPro" id="IPR023149">
    <property type="entry name" value="Trans_acon_MeTrfase_C"/>
</dbReference>
<dbReference type="EMBL" id="JADOUF010000001">
    <property type="protein sequence ID" value="MBG6137174.1"/>
    <property type="molecule type" value="Genomic_DNA"/>
</dbReference>
<dbReference type="EC" id="2.1.1.144" evidence="4"/>
<reference evidence="4" key="1">
    <citation type="submission" date="2020-11" db="EMBL/GenBank/DDBJ databases">
        <title>Sequencing the genomes of 1000 actinobacteria strains.</title>
        <authorList>
            <person name="Klenk H.-P."/>
        </authorList>
    </citation>
    <scope>NUCLEOTIDE SEQUENCE</scope>
    <source>
        <strain evidence="4">DSM 45356</strain>
    </source>
</reference>
<proteinExistence type="predicted"/>
<accession>A0A8J7GQP6</accession>
<dbReference type="RefSeq" id="WP_197004065.1">
    <property type="nucleotide sequence ID" value="NZ_BONS01000022.1"/>
</dbReference>
<keyword evidence="1 4" id="KW-0489">Methyltransferase</keyword>
<evidence type="ECO:0000256" key="1">
    <source>
        <dbReference type="ARBA" id="ARBA00022603"/>
    </source>
</evidence>
<dbReference type="Gene3D" id="1.10.150.290">
    <property type="entry name" value="S-adenosyl-L-methionine-dependent methyltransferases"/>
    <property type="match status" value="1"/>
</dbReference>
<evidence type="ECO:0000313" key="4">
    <source>
        <dbReference type="EMBL" id="MBG6137174.1"/>
    </source>
</evidence>
<organism evidence="4 5">
    <name type="scientific">Longispora fulva</name>
    <dbReference type="NCBI Taxonomy" id="619741"/>
    <lineage>
        <taxon>Bacteria</taxon>
        <taxon>Bacillati</taxon>
        <taxon>Actinomycetota</taxon>
        <taxon>Actinomycetes</taxon>
        <taxon>Micromonosporales</taxon>
        <taxon>Micromonosporaceae</taxon>
        <taxon>Longispora</taxon>
    </lineage>
</organism>
<dbReference type="InterPro" id="IPR041698">
    <property type="entry name" value="Methyltransf_25"/>
</dbReference>
<dbReference type="GO" id="GO:0030798">
    <property type="term" value="F:trans-aconitate 2-methyltransferase activity"/>
    <property type="evidence" value="ECO:0007669"/>
    <property type="project" value="UniProtKB-EC"/>
</dbReference>
<comment type="caution">
    <text evidence="4">The sequence shown here is derived from an EMBL/GenBank/DDBJ whole genome shotgun (WGS) entry which is preliminary data.</text>
</comment>
<name>A0A8J7GQP6_9ACTN</name>
<sequence>MWDPNAYARYGDERSRPFFELVARIGATAPRAVVDLGCGPGNLTATLASRWPGATVSGLDSSPEMIEKARASADLDFAVADVNDWTPGPDVDVIVSNAVLQWVPGHEDLLRRWSRALPADGWLAFQVPGNFAARSHETLRALAFEEPWRDLLEQPRVAPVLDAAGYAELFLAEGMTVDAWQTTYVHLLPAADVHPVLTWMEGTALRPVRSRLDDANWAVFRAELAGRLAESYPTVGGVVPFPFTRIFCVAHKAD</sequence>
<keyword evidence="2 4" id="KW-0808">Transferase</keyword>
<dbReference type="NCBIfam" id="NF010703">
    <property type="entry name" value="PRK14103.1"/>
    <property type="match status" value="1"/>
</dbReference>
<evidence type="ECO:0000313" key="5">
    <source>
        <dbReference type="Proteomes" id="UP000622552"/>
    </source>
</evidence>
<dbReference type="SUPFAM" id="SSF53335">
    <property type="entry name" value="S-adenosyl-L-methionine-dependent methyltransferases"/>
    <property type="match status" value="1"/>
</dbReference>
<evidence type="ECO:0000256" key="2">
    <source>
        <dbReference type="ARBA" id="ARBA00022679"/>
    </source>
</evidence>
<gene>
    <name evidence="4" type="ORF">IW245_003368</name>
</gene>
<dbReference type="CDD" id="cd02440">
    <property type="entry name" value="AdoMet_MTases"/>
    <property type="match status" value="1"/>
</dbReference>
<protein>
    <submittedName>
        <fullName evidence="4">Trans-aconitate 2-methyltransferase</fullName>
        <ecNumber evidence="4">2.1.1.144</ecNumber>
    </submittedName>
</protein>
<dbReference type="Pfam" id="PF13649">
    <property type="entry name" value="Methyltransf_25"/>
    <property type="match status" value="1"/>
</dbReference>
<evidence type="ECO:0000259" key="3">
    <source>
        <dbReference type="Pfam" id="PF13649"/>
    </source>
</evidence>
<dbReference type="PANTHER" id="PTHR43861">
    <property type="entry name" value="TRANS-ACONITATE 2-METHYLTRANSFERASE-RELATED"/>
    <property type="match status" value="1"/>
</dbReference>
<feature type="domain" description="Methyltransferase" evidence="3">
    <location>
        <begin position="33"/>
        <end position="121"/>
    </location>
</feature>
<dbReference type="Proteomes" id="UP000622552">
    <property type="component" value="Unassembled WGS sequence"/>
</dbReference>
<dbReference type="GO" id="GO:0032259">
    <property type="term" value="P:methylation"/>
    <property type="evidence" value="ECO:0007669"/>
    <property type="project" value="UniProtKB-KW"/>
</dbReference>
<dbReference type="AlphaFoldDB" id="A0A8J7GQP6"/>
<dbReference type="Gene3D" id="3.40.50.150">
    <property type="entry name" value="Vaccinia Virus protein VP39"/>
    <property type="match status" value="1"/>
</dbReference>
<dbReference type="InterPro" id="IPR029063">
    <property type="entry name" value="SAM-dependent_MTases_sf"/>
</dbReference>
<keyword evidence="5" id="KW-1185">Reference proteome</keyword>